<protein>
    <submittedName>
        <fullName evidence="1">Uncharacterized protein</fullName>
    </submittedName>
</protein>
<gene>
    <name evidence="1" type="ORF">NI17_009170</name>
</gene>
<evidence type="ECO:0000313" key="2">
    <source>
        <dbReference type="Proteomes" id="UP000265719"/>
    </source>
</evidence>
<sequence>MRIGYSFWGFLGHGVTDTPDGGRSHRRVLVDGLVNRGHHIVFLQTNRDLSEAGEDFTDRYTWDGGLPSVDALVLEWRWPIAGRNTTPCASPGHTCDLHRQTDLIRTYVRGLGLPTLLWDKDLRLAEDDPIRSDPAITVCEAALFPRGGARTLLFPVHDALLDAADPELLAKIHRDLPLVYAGNQYDRDEAFGRFFAPAAKHHRHLVAGKWPRTDSWPHVTFLGRRPFAEVETLHQRALTTMLLAPDRYTTCGQFTQRLFEAVLAGCLPIGAVDMHGVDQVLPSELIVADGAEATQLIEHIARIAGTAPHARLIADCLDRLEPFRLSRQLPAIESVLDPENTDSGGDL</sequence>
<evidence type="ECO:0000313" key="1">
    <source>
        <dbReference type="EMBL" id="UOE21281.1"/>
    </source>
</evidence>
<keyword evidence="2" id="KW-1185">Reference proteome</keyword>
<dbReference type="Proteomes" id="UP000265719">
    <property type="component" value="Chromosome"/>
</dbReference>
<dbReference type="RefSeq" id="WP_068691640.1">
    <property type="nucleotide sequence ID" value="NZ_CP063196.1"/>
</dbReference>
<dbReference type="EMBL" id="CP063196">
    <property type="protein sequence ID" value="UOE21281.1"/>
    <property type="molecule type" value="Genomic_DNA"/>
</dbReference>
<reference evidence="1" key="1">
    <citation type="submission" date="2020-10" db="EMBL/GenBank/DDBJ databases">
        <title>De novo genome project of the cellulose decomposer Thermobifida halotolerans type strain.</title>
        <authorList>
            <person name="Nagy I."/>
            <person name="Horvath B."/>
            <person name="Kukolya J."/>
            <person name="Nagy I."/>
            <person name="Orsini M."/>
        </authorList>
    </citation>
    <scope>NUCLEOTIDE SEQUENCE</scope>
    <source>
        <strain evidence="1">DSM 44931</strain>
    </source>
</reference>
<dbReference type="KEGG" id="thao:NI17_009170"/>
<organism evidence="1 2">
    <name type="scientific">Thermobifida halotolerans</name>
    <dbReference type="NCBI Taxonomy" id="483545"/>
    <lineage>
        <taxon>Bacteria</taxon>
        <taxon>Bacillati</taxon>
        <taxon>Actinomycetota</taxon>
        <taxon>Actinomycetes</taxon>
        <taxon>Streptosporangiales</taxon>
        <taxon>Nocardiopsidaceae</taxon>
        <taxon>Thermobifida</taxon>
    </lineage>
</organism>
<name>A0A399FXL8_9ACTN</name>
<accession>A0A399FXL8</accession>
<dbReference type="OrthoDB" id="3435153at2"/>
<proteinExistence type="predicted"/>
<dbReference type="AlphaFoldDB" id="A0A399FXL8"/>